<dbReference type="OrthoDB" id="224989at2"/>
<dbReference type="Proteomes" id="UP000317178">
    <property type="component" value="Chromosome"/>
</dbReference>
<feature type="transmembrane region" description="Helical" evidence="1">
    <location>
        <begin position="267"/>
        <end position="287"/>
    </location>
</feature>
<dbReference type="RefSeq" id="WP_144995966.1">
    <property type="nucleotide sequence ID" value="NZ_CP036281.1"/>
</dbReference>
<keyword evidence="1" id="KW-1133">Transmembrane helix</keyword>
<protein>
    <recommendedName>
        <fullName evidence="4">Glycosyltransferase RgtA/B/C/D-like domain-containing protein</fullName>
    </recommendedName>
</protein>
<dbReference type="KEGG" id="plon:Pla110_24500"/>
<evidence type="ECO:0008006" key="4">
    <source>
        <dbReference type="Google" id="ProtNLM"/>
    </source>
</evidence>
<keyword evidence="3" id="KW-1185">Reference proteome</keyword>
<keyword evidence="1" id="KW-0472">Membrane</keyword>
<accession>A0A518CNC1</accession>
<evidence type="ECO:0000313" key="3">
    <source>
        <dbReference type="Proteomes" id="UP000317178"/>
    </source>
</evidence>
<proteinExistence type="predicted"/>
<gene>
    <name evidence="2" type="ORF">Pla110_24500</name>
</gene>
<organism evidence="2 3">
    <name type="scientific">Polystyrenella longa</name>
    <dbReference type="NCBI Taxonomy" id="2528007"/>
    <lineage>
        <taxon>Bacteria</taxon>
        <taxon>Pseudomonadati</taxon>
        <taxon>Planctomycetota</taxon>
        <taxon>Planctomycetia</taxon>
        <taxon>Planctomycetales</taxon>
        <taxon>Planctomycetaceae</taxon>
        <taxon>Polystyrenella</taxon>
    </lineage>
</organism>
<keyword evidence="1" id="KW-0812">Transmembrane</keyword>
<feature type="transmembrane region" description="Helical" evidence="1">
    <location>
        <begin position="107"/>
        <end position="132"/>
    </location>
</feature>
<feature type="transmembrane region" description="Helical" evidence="1">
    <location>
        <begin position="418"/>
        <end position="438"/>
    </location>
</feature>
<feature type="transmembrane region" description="Helical" evidence="1">
    <location>
        <begin position="9"/>
        <end position="29"/>
    </location>
</feature>
<sequence length="638" mass="71053">MNGSTSRRSWIITAGIVIYGALTAISAAMSTSVTHNEAAHVCAGLSYWEHGSWHTYAHNPPFAKLLMSLPAYAKGLSVPENLLLEHSSRRTEVLLAEVFLESNGESVYWMFTMARMVSVGCYIIAAVVISCISQRIFGGYANVVGSLMWCFNPFALSYAAIASPDMPSALMAIVCIDSIRHVFEKPLLLRVLWTGLVIGVAQITKFSLTLLYVVLIINAAYEIAIACLRCYGLKGNELPSSEVGDAGYSPIFQVCLCRKVIRTIGEVSLVLIGIMLVSVLVISAGYLSLPPVKFRQEVAYQSTHLTDIQSIVSLGPPFFANWTLGLLPEPYFYGLDKQLADFESGWENYYNGQVRRSGWPMYYVITMAAKLPEVYWILMIMAVVSLWRSRYEFSKVWLFVLFSLLVTGAVNYNNSINASRYLLPLFPCVAVLTGVIMASNRNEGRVWRKCFGATLLLGIPLSVLPWHPSYLGYFSSVSCEVGGMHRKFIYSENDWGQDILILDRWYAKKSFNASLHVAVYSPCPWPYPGLSSELRLNSTFMPTESVGRFARVPTCPKVGYLAISVTCLNLACATSYETGDRYPACSVKQTKFCKWVESRVPMDCVGASIYVYRFTSDDVDEWNAISDMPCELGQRSVE</sequence>
<feature type="transmembrane region" description="Helical" evidence="1">
    <location>
        <begin position="450"/>
        <end position="467"/>
    </location>
</feature>
<name>A0A518CNC1_9PLAN</name>
<dbReference type="AlphaFoldDB" id="A0A518CNC1"/>
<dbReference type="EMBL" id="CP036281">
    <property type="protein sequence ID" value="QDU80717.1"/>
    <property type="molecule type" value="Genomic_DNA"/>
</dbReference>
<feature type="transmembrane region" description="Helical" evidence="1">
    <location>
        <begin position="396"/>
        <end position="412"/>
    </location>
</feature>
<feature type="transmembrane region" description="Helical" evidence="1">
    <location>
        <begin position="361"/>
        <end position="384"/>
    </location>
</feature>
<reference evidence="2 3" key="1">
    <citation type="submission" date="2019-02" db="EMBL/GenBank/DDBJ databases">
        <title>Deep-cultivation of Planctomycetes and their phenomic and genomic characterization uncovers novel biology.</title>
        <authorList>
            <person name="Wiegand S."/>
            <person name="Jogler M."/>
            <person name="Boedeker C."/>
            <person name="Pinto D."/>
            <person name="Vollmers J."/>
            <person name="Rivas-Marin E."/>
            <person name="Kohn T."/>
            <person name="Peeters S.H."/>
            <person name="Heuer A."/>
            <person name="Rast P."/>
            <person name="Oberbeckmann S."/>
            <person name="Bunk B."/>
            <person name="Jeske O."/>
            <person name="Meyerdierks A."/>
            <person name="Storesund J.E."/>
            <person name="Kallscheuer N."/>
            <person name="Luecker S."/>
            <person name="Lage O.M."/>
            <person name="Pohl T."/>
            <person name="Merkel B.J."/>
            <person name="Hornburger P."/>
            <person name="Mueller R.-W."/>
            <person name="Bruemmer F."/>
            <person name="Labrenz M."/>
            <person name="Spormann A.M."/>
            <person name="Op den Camp H."/>
            <person name="Overmann J."/>
            <person name="Amann R."/>
            <person name="Jetten M.S.M."/>
            <person name="Mascher T."/>
            <person name="Medema M.H."/>
            <person name="Devos D.P."/>
            <person name="Kaster A.-K."/>
            <person name="Ovreas L."/>
            <person name="Rohde M."/>
            <person name="Galperin M.Y."/>
            <person name="Jogler C."/>
        </authorList>
    </citation>
    <scope>NUCLEOTIDE SEQUENCE [LARGE SCALE GENOMIC DNA]</scope>
    <source>
        <strain evidence="2 3">Pla110</strain>
    </source>
</reference>
<evidence type="ECO:0000313" key="2">
    <source>
        <dbReference type="EMBL" id="QDU80717.1"/>
    </source>
</evidence>
<evidence type="ECO:0000256" key="1">
    <source>
        <dbReference type="SAM" id="Phobius"/>
    </source>
</evidence>